<dbReference type="Proteomes" id="UP000515158">
    <property type="component" value="Unplaced"/>
</dbReference>
<comment type="similarity">
    <text evidence="1 7">Belongs to the eukaryotic initiation factor 4E family.</text>
</comment>
<keyword evidence="8" id="KW-1185">Reference proteome</keyword>
<evidence type="ECO:0000256" key="6">
    <source>
        <dbReference type="ARBA" id="ARBA00032656"/>
    </source>
</evidence>
<evidence type="ECO:0000256" key="3">
    <source>
        <dbReference type="ARBA" id="ARBA00022845"/>
    </source>
</evidence>
<dbReference type="InterPro" id="IPR023398">
    <property type="entry name" value="TIF_eIF4e-like"/>
</dbReference>
<dbReference type="GO" id="GO:0006417">
    <property type="term" value="P:regulation of translation"/>
    <property type="evidence" value="ECO:0007669"/>
    <property type="project" value="UniProtKB-KW"/>
</dbReference>
<name>A0A6P8YV19_THRPL</name>
<evidence type="ECO:0000256" key="5">
    <source>
        <dbReference type="ARBA" id="ARBA00022917"/>
    </source>
</evidence>
<organism evidence="9">
    <name type="scientific">Thrips palmi</name>
    <name type="common">Melon thrips</name>
    <dbReference type="NCBI Taxonomy" id="161013"/>
    <lineage>
        <taxon>Eukaryota</taxon>
        <taxon>Metazoa</taxon>
        <taxon>Ecdysozoa</taxon>
        <taxon>Arthropoda</taxon>
        <taxon>Hexapoda</taxon>
        <taxon>Insecta</taxon>
        <taxon>Pterygota</taxon>
        <taxon>Neoptera</taxon>
        <taxon>Paraneoptera</taxon>
        <taxon>Thysanoptera</taxon>
        <taxon>Terebrantia</taxon>
        <taxon>Thripoidea</taxon>
        <taxon>Thripidae</taxon>
        <taxon>Thrips</taxon>
    </lineage>
</organism>
<dbReference type="GeneID" id="117643279"/>
<evidence type="ECO:0000313" key="9">
    <source>
        <dbReference type="RefSeq" id="XP_034237962.1"/>
    </source>
</evidence>
<dbReference type="InParanoid" id="A0A6P8YV19"/>
<keyword evidence="2 7" id="KW-0396">Initiation factor</keyword>
<dbReference type="GO" id="GO:0000340">
    <property type="term" value="F:RNA 7-methylguanosine cap binding"/>
    <property type="evidence" value="ECO:0007669"/>
    <property type="project" value="TreeGrafter"/>
</dbReference>
<dbReference type="GO" id="GO:0016281">
    <property type="term" value="C:eukaryotic translation initiation factor 4F complex"/>
    <property type="evidence" value="ECO:0007669"/>
    <property type="project" value="TreeGrafter"/>
</dbReference>
<dbReference type="Pfam" id="PF01652">
    <property type="entry name" value="IF4E"/>
    <property type="match status" value="1"/>
</dbReference>
<gene>
    <name evidence="9" type="primary">LOC117643279</name>
</gene>
<evidence type="ECO:0000256" key="1">
    <source>
        <dbReference type="ARBA" id="ARBA00009860"/>
    </source>
</evidence>
<evidence type="ECO:0000256" key="4">
    <source>
        <dbReference type="ARBA" id="ARBA00022884"/>
    </source>
</evidence>
<evidence type="ECO:0000313" key="8">
    <source>
        <dbReference type="Proteomes" id="UP000515158"/>
    </source>
</evidence>
<dbReference type="OrthoDB" id="590761at2759"/>
<keyword evidence="3" id="KW-0810">Translation regulation</keyword>
<dbReference type="GO" id="GO:0003743">
    <property type="term" value="F:translation initiation factor activity"/>
    <property type="evidence" value="ECO:0007669"/>
    <property type="project" value="UniProtKB-KW"/>
</dbReference>
<protein>
    <recommendedName>
        <fullName evidence="6">eIF-4F 25 kDa subunit</fullName>
    </recommendedName>
</protein>
<keyword evidence="4 7" id="KW-0694">RNA-binding</keyword>
<dbReference type="InterPro" id="IPR019770">
    <property type="entry name" value="TIF_eIF_4E_CS"/>
</dbReference>
<dbReference type="PROSITE" id="PS00813">
    <property type="entry name" value="IF4E"/>
    <property type="match status" value="1"/>
</dbReference>
<dbReference type="KEGG" id="tpal:117643279"/>
<dbReference type="Gene3D" id="3.30.760.10">
    <property type="entry name" value="RNA Cap, Translation Initiation Factor Eif4e"/>
    <property type="match status" value="1"/>
</dbReference>
<proteinExistence type="inferred from homology"/>
<evidence type="ECO:0000256" key="2">
    <source>
        <dbReference type="ARBA" id="ARBA00022540"/>
    </source>
</evidence>
<reference evidence="9" key="1">
    <citation type="submission" date="2025-08" db="UniProtKB">
        <authorList>
            <consortium name="RefSeq"/>
        </authorList>
    </citation>
    <scope>IDENTIFICATION</scope>
    <source>
        <tissue evidence="9">Total insect</tissue>
    </source>
</reference>
<keyword evidence="5 7" id="KW-0648">Protein biosynthesis</keyword>
<dbReference type="InterPro" id="IPR001040">
    <property type="entry name" value="TIF_eIF_4E"/>
</dbReference>
<evidence type="ECO:0000256" key="7">
    <source>
        <dbReference type="RuleBase" id="RU004374"/>
    </source>
</evidence>
<sequence>MADVSVDERKDDEITAPEPIDNDLLIKHPLHSTWTLWYFEKNNNKSWEDNQREITSFNTVEDFWSLYNHIKLPSQLRMGCDYSLFKKGVMPMWEDKANRAGGRWLFNLDRKQRETDLDRFWLEILLCMVGEAFDEHSEDICGAVVNVRAKVDKIAVWTGNGQNSVTVLEIGRRLKERLNLGRDWHLGYQMHKDTMVKTGSVTKNCYNV</sequence>
<dbReference type="FunCoup" id="A0A6P8YV19">
    <property type="interactions" value="1747"/>
</dbReference>
<dbReference type="PANTHER" id="PTHR11960:SF8">
    <property type="entry name" value="EUKARYOTIC TRANSLATION INITIATION FACTOR 4E1-RELATED"/>
    <property type="match status" value="1"/>
</dbReference>
<dbReference type="AlphaFoldDB" id="A0A6P8YV19"/>
<dbReference type="SUPFAM" id="SSF55418">
    <property type="entry name" value="eIF4e-like"/>
    <property type="match status" value="1"/>
</dbReference>
<dbReference type="PANTHER" id="PTHR11960">
    <property type="entry name" value="EUKARYOTIC TRANSLATION INITIATION FACTOR 4E RELATED"/>
    <property type="match status" value="1"/>
</dbReference>
<accession>A0A6P8YV19</accession>
<dbReference type="RefSeq" id="XP_034237962.1">
    <property type="nucleotide sequence ID" value="XM_034382071.1"/>
</dbReference>